<gene>
    <name evidence="7" type="ORF">HCJ92_13585</name>
</gene>
<comment type="caution">
    <text evidence="7">The sequence shown here is derived from an EMBL/GenBank/DDBJ whole genome shotgun (WGS) entry which is preliminary data.</text>
</comment>
<evidence type="ECO:0000256" key="5">
    <source>
        <dbReference type="SAM" id="Phobius"/>
    </source>
</evidence>
<dbReference type="EMBL" id="JAAVJB010000100">
    <property type="protein sequence ID" value="NJP67303.1"/>
    <property type="molecule type" value="Genomic_DNA"/>
</dbReference>
<evidence type="ECO:0000313" key="8">
    <source>
        <dbReference type="Proteomes" id="UP000746503"/>
    </source>
</evidence>
<feature type="transmembrane region" description="Helical" evidence="5">
    <location>
        <begin position="25"/>
        <end position="43"/>
    </location>
</feature>
<proteinExistence type="predicted"/>
<dbReference type="Gene3D" id="1.20.5.1930">
    <property type="match status" value="1"/>
</dbReference>
<feature type="compositionally biased region" description="Basic and acidic residues" evidence="4">
    <location>
        <begin position="384"/>
        <end position="393"/>
    </location>
</feature>
<dbReference type="Proteomes" id="UP000746503">
    <property type="component" value="Unassembled WGS sequence"/>
</dbReference>
<sequence length="393" mass="42449">MNRWFPPGAATEPPPGTTRQRVRRWNLIALVPPLAVVGTALVVSEARTWWDAVVLVVGLLAALVVLERWTADDISGVAVAGLLVTAAVWPYGVLLADSPAAFYGLAIAGPLVLPRLSVRRRAAALGLAGYIAAVGATKLIQPQQDVAAVIVGYVLVPTAVVLIAIGFNFANHAFYRIMEQGRRHEAELAVYRERVRFAGDLHDIQGHTLHVVALKVMLAEKLVHGDAARAEQELREVGALVSDTIARTGELAHGRRRLNLSVELENAKNLFEAAGIRVTVERQTRVGVDGEADERIDGLLGQVLRETTTNILRHADATHVRLTLTDAGICIVNDGAPIGPLPVLGGLAVLRERLVGEGGRLTAEQRQGDFRTTATFPHPHASHPRPDREQERL</sequence>
<keyword evidence="1" id="KW-0808">Transferase</keyword>
<reference evidence="7 8" key="1">
    <citation type="submission" date="2020-03" db="EMBL/GenBank/DDBJ databases">
        <title>Draft genome of Streptomyces sp. ventii, isolated from the Axial Seamount in the Pacific Ocean, and resequencing of the two type strains Streptomyces lonarensis strain NCL 716 and Streptomyces bohaiensis strain 11A07.</title>
        <authorList>
            <person name="Loughran R.M."/>
            <person name="Pfannmuller K.M."/>
            <person name="Wasson B.J."/>
            <person name="Deadmond M.C."/>
            <person name="Paddock B.E."/>
            <person name="Koyack M.J."/>
            <person name="Gallegos D.A."/>
            <person name="Mitchell E.A."/>
            <person name="Ushijima B."/>
            <person name="Saw J.H."/>
            <person name="Mcphail K.L."/>
            <person name="Videau P."/>
        </authorList>
    </citation>
    <scope>NUCLEOTIDE SEQUENCE [LARGE SCALE GENOMIC DNA]</scope>
    <source>
        <strain evidence="8">5675061</strain>
    </source>
</reference>
<keyword evidence="5" id="KW-0472">Membrane</keyword>
<dbReference type="InterPro" id="IPR050482">
    <property type="entry name" value="Sensor_HK_TwoCompSys"/>
</dbReference>
<name>A0ABX1APH7_9ACTN</name>
<dbReference type="InterPro" id="IPR036890">
    <property type="entry name" value="HATPase_C_sf"/>
</dbReference>
<dbReference type="PANTHER" id="PTHR24421:SF63">
    <property type="entry name" value="SENSOR HISTIDINE KINASE DESK"/>
    <property type="match status" value="1"/>
</dbReference>
<dbReference type="RefSeq" id="WP_167933832.1">
    <property type="nucleotide sequence ID" value="NZ_JAAVJB010000100.1"/>
</dbReference>
<evidence type="ECO:0000313" key="7">
    <source>
        <dbReference type="EMBL" id="NJP67303.1"/>
    </source>
</evidence>
<feature type="transmembrane region" description="Helical" evidence="5">
    <location>
        <begin position="74"/>
        <end position="94"/>
    </location>
</feature>
<feature type="transmembrane region" description="Helical" evidence="5">
    <location>
        <begin position="100"/>
        <end position="116"/>
    </location>
</feature>
<evidence type="ECO:0000256" key="4">
    <source>
        <dbReference type="SAM" id="MobiDB-lite"/>
    </source>
</evidence>
<evidence type="ECO:0000256" key="2">
    <source>
        <dbReference type="ARBA" id="ARBA00022777"/>
    </source>
</evidence>
<evidence type="ECO:0000259" key="6">
    <source>
        <dbReference type="Pfam" id="PF07730"/>
    </source>
</evidence>
<feature type="region of interest" description="Disordered" evidence="4">
    <location>
        <begin position="360"/>
        <end position="393"/>
    </location>
</feature>
<dbReference type="GO" id="GO:0016301">
    <property type="term" value="F:kinase activity"/>
    <property type="evidence" value="ECO:0007669"/>
    <property type="project" value="UniProtKB-KW"/>
</dbReference>
<feature type="transmembrane region" description="Helical" evidence="5">
    <location>
        <begin position="146"/>
        <end position="170"/>
    </location>
</feature>
<feature type="transmembrane region" description="Helical" evidence="5">
    <location>
        <begin position="49"/>
        <end position="67"/>
    </location>
</feature>
<dbReference type="InterPro" id="IPR011712">
    <property type="entry name" value="Sig_transdc_His_kin_sub3_dim/P"/>
</dbReference>
<keyword evidence="5" id="KW-0812">Transmembrane</keyword>
<keyword evidence="8" id="KW-1185">Reference proteome</keyword>
<evidence type="ECO:0000256" key="3">
    <source>
        <dbReference type="ARBA" id="ARBA00023012"/>
    </source>
</evidence>
<organism evidence="7 8">
    <name type="scientific">Streptomyces spiramenti</name>
    <dbReference type="NCBI Taxonomy" id="2720606"/>
    <lineage>
        <taxon>Bacteria</taxon>
        <taxon>Bacillati</taxon>
        <taxon>Actinomycetota</taxon>
        <taxon>Actinomycetes</taxon>
        <taxon>Kitasatosporales</taxon>
        <taxon>Streptomycetaceae</taxon>
        <taxon>Streptomyces</taxon>
    </lineage>
</organism>
<feature type="domain" description="Signal transduction histidine kinase subgroup 3 dimerisation and phosphoacceptor" evidence="6">
    <location>
        <begin position="193"/>
        <end position="256"/>
    </location>
</feature>
<dbReference type="PANTHER" id="PTHR24421">
    <property type="entry name" value="NITRATE/NITRITE SENSOR PROTEIN NARX-RELATED"/>
    <property type="match status" value="1"/>
</dbReference>
<keyword evidence="2 7" id="KW-0418">Kinase</keyword>
<dbReference type="Pfam" id="PF07730">
    <property type="entry name" value="HisKA_3"/>
    <property type="match status" value="1"/>
</dbReference>
<keyword evidence="5" id="KW-1133">Transmembrane helix</keyword>
<evidence type="ECO:0000256" key="1">
    <source>
        <dbReference type="ARBA" id="ARBA00022679"/>
    </source>
</evidence>
<dbReference type="Gene3D" id="3.30.565.10">
    <property type="entry name" value="Histidine kinase-like ATPase, C-terminal domain"/>
    <property type="match status" value="1"/>
</dbReference>
<accession>A0ABX1APH7</accession>
<protein>
    <submittedName>
        <fullName evidence="7">Sensor histidine kinase</fullName>
    </submittedName>
</protein>
<keyword evidence="3" id="KW-0902">Two-component regulatory system</keyword>